<reference evidence="3" key="1">
    <citation type="journal article" date="2019" name="Int. J. Syst. Evol. Microbiol.">
        <title>The Global Catalogue of Microorganisms (GCM) 10K type strain sequencing project: providing services to taxonomists for standard genome sequencing and annotation.</title>
        <authorList>
            <consortium name="The Broad Institute Genomics Platform"/>
            <consortium name="The Broad Institute Genome Sequencing Center for Infectious Disease"/>
            <person name="Wu L."/>
            <person name="Ma J."/>
        </authorList>
    </citation>
    <scope>NUCLEOTIDE SEQUENCE [LARGE SCALE GENOMIC DNA]</scope>
    <source>
        <strain evidence="3">JCM 18274</strain>
    </source>
</reference>
<keyword evidence="1" id="KW-0472">Membrane</keyword>
<proteinExistence type="predicted"/>
<dbReference type="RefSeq" id="WP_345273723.1">
    <property type="nucleotide sequence ID" value="NZ_BAABJH010000002.1"/>
</dbReference>
<keyword evidence="1" id="KW-0812">Transmembrane</keyword>
<feature type="transmembrane region" description="Helical" evidence="1">
    <location>
        <begin position="12"/>
        <end position="30"/>
    </location>
</feature>
<gene>
    <name evidence="2" type="ORF">GCM10023311_17070</name>
</gene>
<evidence type="ECO:0000313" key="3">
    <source>
        <dbReference type="Proteomes" id="UP001500433"/>
    </source>
</evidence>
<keyword evidence="1" id="KW-1133">Transmembrane helix</keyword>
<protein>
    <submittedName>
        <fullName evidence="2">Uncharacterized protein</fullName>
    </submittedName>
</protein>
<comment type="caution">
    <text evidence="2">The sequence shown here is derived from an EMBL/GenBank/DDBJ whole genome shotgun (WGS) entry which is preliminary data.</text>
</comment>
<keyword evidence="3" id="KW-1185">Reference proteome</keyword>
<dbReference type="EMBL" id="BAABJH010000002">
    <property type="protein sequence ID" value="GAA4893169.1"/>
    <property type="molecule type" value="Genomic_DNA"/>
</dbReference>
<evidence type="ECO:0000256" key="1">
    <source>
        <dbReference type="SAM" id="Phobius"/>
    </source>
</evidence>
<name>A0ABP9F3U8_9FLAO</name>
<dbReference type="Proteomes" id="UP001500433">
    <property type="component" value="Unassembled WGS sequence"/>
</dbReference>
<accession>A0ABP9F3U8</accession>
<evidence type="ECO:0000313" key="2">
    <source>
        <dbReference type="EMBL" id="GAA4893169.1"/>
    </source>
</evidence>
<sequence length="54" mass="6361">MKTFIELLMESIGYTTVAAFIVYHYIRFLIKKPKVFNIKIKPWKLSANKEAVIN</sequence>
<organism evidence="2 3">
    <name type="scientific">Flaviramulus aquimarinus</name>
    <dbReference type="NCBI Taxonomy" id="1170456"/>
    <lineage>
        <taxon>Bacteria</taxon>
        <taxon>Pseudomonadati</taxon>
        <taxon>Bacteroidota</taxon>
        <taxon>Flavobacteriia</taxon>
        <taxon>Flavobacteriales</taxon>
        <taxon>Flavobacteriaceae</taxon>
        <taxon>Flaviramulus</taxon>
    </lineage>
</organism>